<evidence type="ECO:0000313" key="2">
    <source>
        <dbReference type="Proteomes" id="UP000617402"/>
    </source>
</evidence>
<dbReference type="Proteomes" id="UP000617402">
    <property type="component" value="Unassembled WGS sequence"/>
</dbReference>
<name>A0ABR7T2I0_HELCL</name>
<organism evidence="1 2">
    <name type="scientific">Heliobacterium chlorum</name>
    <dbReference type="NCBI Taxonomy" id="2698"/>
    <lineage>
        <taxon>Bacteria</taxon>
        <taxon>Bacillati</taxon>
        <taxon>Bacillota</taxon>
        <taxon>Clostridia</taxon>
        <taxon>Eubacteriales</taxon>
        <taxon>Heliobacteriaceae</taxon>
        <taxon>Heliobacterium</taxon>
    </lineage>
</organism>
<evidence type="ECO:0000313" key="1">
    <source>
        <dbReference type="EMBL" id="MBC9784978.1"/>
    </source>
</evidence>
<accession>A0ABR7T2I0</accession>
<sequence length="94" mass="11652">MIIEVRLNIDKEYISCPAKVGRNINKLREEFLNWLYDRTIDHQFWMYRNGQKFGVCLRASAFVYWLNRRRYRRNVAKMVEKKMPQDRVKKTIFF</sequence>
<keyword evidence="2" id="KW-1185">Reference proteome</keyword>
<protein>
    <submittedName>
        <fullName evidence="1">Uncharacterized protein</fullName>
    </submittedName>
</protein>
<comment type="caution">
    <text evidence="1">The sequence shown here is derived from an EMBL/GenBank/DDBJ whole genome shotgun (WGS) entry which is preliminary data.</text>
</comment>
<gene>
    <name evidence="1" type="ORF">H1S01_10705</name>
</gene>
<dbReference type="RefSeq" id="WP_188040445.1">
    <property type="nucleotide sequence ID" value="NZ_JACVHF010000010.1"/>
</dbReference>
<proteinExistence type="predicted"/>
<reference evidence="1 2" key="1">
    <citation type="submission" date="2020-07" db="EMBL/GenBank/DDBJ databases">
        <title>Draft whole-genome sequence of Heliobacterium chlorum DSM 3682, type strain.</title>
        <authorList>
            <person name="Kyndt J.A."/>
            <person name="Meyer T.E."/>
            <person name="Imhoff J.F."/>
        </authorList>
    </citation>
    <scope>NUCLEOTIDE SEQUENCE [LARGE SCALE GENOMIC DNA]</scope>
    <source>
        <strain evidence="1 2">DSM 3682</strain>
    </source>
</reference>
<dbReference type="EMBL" id="JACVHF010000010">
    <property type="protein sequence ID" value="MBC9784978.1"/>
    <property type="molecule type" value="Genomic_DNA"/>
</dbReference>